<dbReference type="SUPFAM" id="SSF109604">
    <property type="entry name" value="HD-domain/PDEase-like"/>
    <property type="match status" value="1"/>
</dbReference>
<dbReference type="Proteomes" id="UP001156666">
    <property type="component" value="Unassembled WGS sequence"/>
</dbReference>
<name>A0AA37SV42_9BACT</name>
<dbReference type="PANTHER" id="PTHR11373:SF4">
    <property type="entry name" value="DEOXYNUCLEOSIDE TRIPHOSPHATE TRIPHOSPHOHYDROLASE SAMHD1"/>
    <property type="match status" value="1"/>
</dbReference>
<evidence type="ECO:0000313" key="2">
    <source>
        <dbReference type="EMBL" id="GLR19735.1"/>
    </source>
</evidence>
<evidence type="ECO:0000313" key="3">
    <source>
        <dbReference type="Proteomes" id="UP001156666"/>
    </source>
</evidence>
<reference evidence="2" key="2">
    <citation type="submission" date="2023-01" db="EMBL/GenBank/DDBJ databases">
        <title>Draft genome sequence of Portibacter lacus strain NBRC 108769.</title>
        <authorList>
            <person name="Sun Q."/>
            <person name="Mori K."/>
        </authorList>
    </citation>
    <scope>NUCLEOTIDE SEQUENCE</scope>
    <source>
        <strain evidence="2">NBRC 108769</strain>
    </source>
</reference>
<dbReference type="Pfam" id="PF01966">
    <property type="entry name" value="HD"/>
    <property type="match status" value="1"/>
</dbReference>
<organism evidence="2 3">
    <name type="scientific">Portibacter lacus</name>
    <dbReference type="NCBI Taxonomy" id="1099794"/>
    <lineage>
        <taxon>Bacteria</taxon>
        <taxon>Pseudomonadati</taxon>
        <taxon>Bacteroidota</taxon>
        <taxon>Saprospiria</taxon>
        <taxon>Saprospirales</taxon>
        <taxon>Haliscomenobacteraceae</taxon>
        <taxon>Portibacter</taxon>
    </lineage>
</organism>
<dbReference type="InterPro" id="IPR003607">
    <property type="entry name" value="HD/PDEase_dom"/>
</dbReference>
<comment type="caution">
    <text evidence="2">The sequence shown here is derived from an EMBL/GenBank/DDBJ whole genome shotgun (WGS) entry which is preliminary data.</text>
</comment>
<gene>
    <name evidence="2" type="ORF">GCM10007940_43510</name>
</gene>
<dbReference type="EMBL" id="BSOH01000034">
    <property type="protein sequence ID" value="GLR19735.1"/>
    <property type="molecule type" value="Genomic_DNA"/>
</dbReference>
<dbReference type="InterPro" id="IPR050135">
    <property type="entry name" value="dGTPase-like"/>
</dbReference>
<dbReference type="GO" id="GO:0008832">
    <property type="term" value="F:dGTPase activity"/>
    <property type="evidence" value="ECO:0007669"/>
    <property type="project" value="TreeGrafter"/>
</dbReference>
<dbReference type="InterPro" id="IPR045509">
    <property type="entry name" value="HD_assoc_2"/>
</dbReference>
<dbReference type="InterPro" id="IPR006674">
    <property type="entry name" value="HD_domain"/>
</dbReference>
<accession>A0AA37SV42</accession>
<evidence type="ECO:0000259" key="1">
    <source>
        <dbReference type="PROSITE" id="PS51831"/>
    </source>
</evidence>
<protein>
    <submittedName>
        <fullName evidence="2">Phosphohydrolase</fullName>
    </submittedName>
</protein>
<dbReference type="AlphaFoldDB" id="A0AA37SV42"/>
<dbReference type="Gene3D" id="1.10.3210.10">
    <property type="entry name" value="Hypothetical protein af1432"/>
    <property type="match status" value="1"/>
</dbReference>
<sequence length="366" mass="42496">MGLSHYVYPGALHTRFHHALGSLHLTTQALAILREKDIEISKEEAEAVSIAILLHDIGHGPFSHALEGNFIDVSHEEISLAFMEEFNKIFPGRLDLAIEIFKGNYHRAFLHQLVSSQLDMDRLDYLNRDSYFTGVAEGVISYDRIIKMLNVRDDELLIEEKGIYSIEKFILSRKLMYWQVYLHKTSIISEQMLARFVGLVKEHFKANVHEFYNEDFGYFLTNKISKRAFEVNQSDILTKYARIDDYDVFSLVKKFTKSSNFTLNFLSNGLINRELFQIRMQDEEFKCDDVEIIRLKIQKAFSIDEETANELIILGTESNLAYNTSKNEIKVLFKDNTIVPFSLGINNLVQNKTIKKFFLCYPKSIQ</sequence>
<dbReference type="CDD" id="cd00077">
    <property type="entry name" value="HDc"/>
    <property type="match status" value="1"/>
</dbReference>
<reference evidence="2" key="1">
    <citation type="journal article" date="2014" name="Int. J. Syst. Evol. Microbiol.">
        <title>Complete genome sequence of Corynebacterium casei LMG S-19264T (=DSM 44701T), isolated from a smear-ripened cheese.</title>
        <authorList>
            <consortium name="US DOE Joint Genome Institute (JGI-PGF)"/>
            <person name="Walter F."/>
            <person name="Albersmeier A."/>
            <person name="Kalinowski J."/>
            <person name="Ruckert C."/>
        </authorList>
    </citation>
    <scope>NUCLEOTIDE SEQUENCE</scope>
    <source>
        <strain evidence="2">NBRC 108769</strain>
    </source>
</reference>
<proteinExistence type="predicted"/>
<dbReference type="SMART" id="SM00471">
    <property type="entry name" value="HDc"/>
    <property type="match status" value="1"/>
</dbReference>
<keyword evidence="3" id="KW-1185">Reference proteome</keyword>
<dbReference type="GO" id="GO:0006203">
    <property type="term" value="P:dGTP catabolic process"/>
    <property type="evidence" value="ECO:0007669"/>
    <property type="project" value="TreeGrafter"/>
</dbReference>
<dbReference type="PROSITE" id="PS51831">
    <property type="entry name" value="HD"/>
    <property type="match status" value="1"/>
</dbReference>
<feature type="domain" description="HD" evidence="1">
    <location>
        <begin position="15"/>
        <end position="126"/>
    </location>
</feature>
<dbReference type="Pfam" id="PF19276">
    <property type="entry name" value="HD_assoc_2"/>
    <property type="match status" value="1"/>
</dbReference>
<dbReference type="PANTHER" id="PTHR11373">
    <property type="entry name" value="DEOXYNUCLEOSIDE TRIPHOSPHATE TRIPHOSPHOHYDROLASE"/>
    <property type="match status" value="1"/>
</dbReference>